<dbReference type="RefSeq" id="WP_350348415.1">
    <property type="nucleotide sequence ID" value="NZ_CP158374.1"/>
</dbReference>
<name>A0AAU7W8V0_9MICO</name>
<evidence type="ECO:0008006" key="3">
    <source>
        <dbReference type="Google" id="ProtNLM"/>
    </source>
</evidence>
<dbReference type="AlphaFoldDB" id="A0AAU7W8V0"/>
<reference evidence="2" key="1">
    <citation type="submission" date="2024-05" db="EMBL/GenBank/DDBJ databases">
        <authorList>
            <person name="Yu L."/>
        </authorList>
    </citation>
    <scope>NUCLEOTIDE SEQUENCE</scope>
    <source>
        <strain evidence="2">G08B096</strain>
    </source>
</reference>
<dbReference type="EMBL" id="CP158374">
    <property type="protein sequence ID" value="XBX82398.1"/>
    <property type="molecule type" value="Genomic_DNA"/>
</dbReference>
<feature type="region of interest" description="Disordered" evidence="1">
    <location>
        <begin position="1"/>
        <end position="37"/>
    </location>
</feature>
<accession>A0AAU7W8V0</accession>
<sequence length="146" mass="16294">MAETKTSDGLSKEERDAVKQRAKELREQEKAGKNREAGLKSVLEAIAQLEPEDKPLAEGLHRVVSEVAPQLVPKTYYGMPGYANAEGKMVVFIQPAKKFKTRYATIGFEDRANLDDGDFWPVGFAVRTWSPSVEERVSELVRRAVG</sequence>
<feature type="compositionally biased region" description="Basic and acidic residues" evidence="1">
    <location>
        <begin position="10"/>
        <end position="37"/>
    </location>
</feature>
<dbReference type="SUPFAM" id="SSF159888">
    <property type="entry name" value="YdhG-like"/>
    <property type="match status" value="1"/>
</dbReference>
<dbReference type="Gene3D" id="3.90.1150.200">
    <property type="match status" value="1"/>
</dbReference>
<evidence type="ECO:0000313" key="2">
    <source>
        <dbReference type="EMBL" id="XBX82398.1"/>
    </source>
</evidence>
<proteinExistence type="predicted"/>
<evidence type="ECO:0000256" key="1">
    <source>
        <dbReference type="SAM" id="MobiDB-lite"/>
    </source>
</evidence>
<organism evidence="2">
    <name type="scientific">Agromyces sp. G08B096</name>
    <dbReference type="NCBI Taxonomy" id="3156399"/>
    <lineage>
        <taxon>Bacteria</taxon>
        <taxon>Bacillati</taxon>
        <taxon>Actinomycetota</taxon>
        <taxon>Actinomycetes</taxon>
        <taxon>Micrococcales</taxon>
        <taxon>Microbacteriaceae</taxon>
        <taxon>Agromyces</taxon>
    </lineage>
</organism>
<gene>
    <name evidence="2" type="ORF">ABIQ69_00375</name>
</gene>
<protein>
    <recommendedName>
        <fullName evidence="3">DUF1801 domain-containing protein</fullName>
    </recommendedName>
</protein>